<keyword evidence="1" id="KW-0472">Membrane</keyword>
<gene>
    <name evidence="2" type="ORF">VP01_1877g4</name>
</gene>
<protein>
    <submittedName>
        <fullName evidence="2">Uncharacterized protein</fullName>
    </submittedName>
</protein>
<dbReference type="EMBL" id="LAVV01006700">
    <property type="protein sequence ID" value="KNZ58692.1"/>
    <property type="molecule type" value="Genomic_DNA"/>
</dbReference>
<organism evidence="2 3">
    <name type="scientific">Puccinia sorghi</name>
    <dbReference type="NCBI Taxonomy" id="27349"/>
    <lineage>
        <taxon>Eukaryota</taxon>
        <taxon>Fungi</taxon>
        <taxon>Dikarya</taxon>
        <taxon>Basidiomycota</taxon>
        <taxon>Pucciniomycotina</taxon>
        <taxon>Pucciniomycetes</taxon>
        <taxon>Pucciniales</taxon>
        <taxon>Pucciniaceae</taxon>
        <taxon>Puccinia</taxon>
    </lineage>
</organism>
<comment type="caution">
    <text evidence="2">The sequence shown here is derived from an EMBL/GenBank/DDBJ whole genome shotgun (WGS) entry which is preliminary data.</text>
</comment>
<evidence type="ECO:0000313" key="3">
    <source>
        <dbReference type="Proteomes" id="UP000037035"/>
    </source>
</evidence>
<accession>A0A0L6VDN1</accession>
<feature type="transmembrane region" description="Helical" evidence="1">
    <location>
        <begin position="441"/>
        <end position="459"/>
    </location>
</feature>
<reference evidence="2 3" key="1">
    <citation type="submission" date="2015-08" db="EMBL/GenBank/DDBJ databases">
        <title>Next Generation Sequencing and Analysis of the Genome of Puccinia sorghi L Schw, the Causal Agent of Maize Common Rust.</title>
        <authorList>
            <person name="Rochi L."/>
            <person name="Burguener G."/>
            <person name="Darino M."/>
            <person name="Turjanski A."/>
            <person name="Kreff E."/>
            <person name="Dieguez M.J."/>
            <person name="Sacco F."/>
        </authorList>
    </citation>
    <scope>NUCLEOTIDE SEQUENCE [LARGE SCALE GENOMIC DNA]</scope>
    <source>
        <strain evidence="2 3">RO10H11247</strain>
    </source>
</reference>
<dbReference type="VEuPathDB" id="FungiDB:VP01_1877g4"/>
<dbReference type="AlphaFoldDB" id="A0A0L6VDN1"/>
<name>A0A0L6VDN1_9BASI</name>
<evidence type="ECO:0000256" key="1">
    <source>
        <dbReference type="SAM" id="Phobius"/>
    </source>
</evidence>
<proteinExistence type="predicted"/>
<keyword evidence="1" id="KW-0812">Transmembrane</keyword>
<feature type="transmembrane region" description="Helical" evidence="1">
    <location>
        <begin position="403"/>
        <end position="421"/>
    </location>
</feature>
<sequence length="658" mass="73774">MSSLFQFLFCDPWPTFLSAKPHLANNCGTYQAKSQRLPPWCVYYAKLAPPRHSCISHCLPYSRPAKMNCPPELHCHDNQHPPAEPVHQSANNKTNILTFNIPIVYPGQTFALSIISGFLPLVQLPGMHRVHPILIHNTLEPFSDCCLSLQMTPTALNALRNVLFLRRSFIVFLRLRSLMSLQILLGPFKIQILNSLSHHSLNSVRISLTISSAAGLRTCEILCSSVRVVCGGYFFFFCCCHLISSHPSSFYMSRSFRYCPFLYCFPCFFCLFRFSAQNYPTTIIHGAHKTKVQSRFSAHIIIRNQAKSSCHHGTKDTHHSSSSPHYLLRRVFFPQRSSITILFKTSLAACLGLNKTIPPVCNLSQTINKVQHNILVESFLSIVWIRPVNQPTLLTKRQALLDLTKFLVGHMLIVVACGYYLVSSSSSVRDRLRGACPDLPVSVWLVLVVVVVLESIACLPSSSEKIEIKIDLVLIDPREIGHQFLVSYLLSCGGKKIGGGEKKRARKPFLSSNPYDGSLIFFLVGQEKKNMTEEQEATKERPNTLPYIILATLANRGGTWQYQMNLVFYGHHNWGLKIELGTTGRYVTTKIFFATIPFVGGVTLSRTAPSLEASSYPEAHPPTHLILYLFTIPKATANCYVFDASIPCSDVVIIFSGD</sequence>
<keyword evidence="1" id="KW-1133">Transmembrane helix</keyword>
<evidence type="ECO:0000313" key="2">
    <source>
        <dbReference type="EMBL" id="KNZ58692.1"/>
    </source>
</evidence>
<keyword evidence="3" id="KW-1185">Reference proteome</keyword>
<dbReference type="Proteomes" id="UP000037035">
    <property type="component" value="Unassembled WGS sequence"/>
</dbReference>